<dbReference type="InterPro" id="IPR020013">
    <property type="entry name" value="Flagellar_FlgE/F/G"/>
</dbReference>
<sequence length="271" mass="29947">MMRSLWTAASGMTTQQLNVDTISNNLANVNTTGFKKERVEFKSLLYHTMENATSNENGAGRPVALQVGHGVRPVATSVNFSQGTIERTDNAFDFAIDGKGFFSVRGFNGDEFYTRDGSFKLSIMGDELMLTTSEGYAVLDNNGEPIMFENDVDLNRLEIGPDGAFRFIDAENNLVDMNMMFKVVQFRNPSGLEKIGSNLLRSTTASGGPLIEEDEDNITRSRIIGRSLEVSNVQVVEEMVKLIVAQRAYEVSSKAIQTSDDMLAQANQLKR</sequence>
<dbReference type="PANTHER" id="PTHR30435">
    <property type="entry name" value="FLAGELLAR PROTEIN"/>
    <property type="match status" value="1"/>
</dbReference>
<dbReference type="EMBL" id="SMAL01000007">
    <property type="protein sequence ID" value="TCT14006.1"/>
    <property type="molecule type" value="Genomic_DNA"/>
</dbReference>
<keyword evidence="6" id="KW-0966">Cell projection</keyword>
<proteinExistence type="inferred from homology"/>
<dbReference type="Pfam" id="PF22692">
    <property type="entry name" value="LlgE_F_G_D1"/>
    <property type="match status" value="1"/>
</dbReference>
<dbReference type="Pfam" id="PF00460">
    <property type="entry name" value="Flg_bb_rod"/>
    <property type="match status" value="1"/>
</dbReference>
<gene>
    <name evidence="6" type="ORF">EDC18_10775</name>
</gene>
<dbReference type="InterPro" id="IPR001444">
    <property type="entry name" value="Flag_bb_rod_N"/>
</dbReference>
<organism evidence="6 7">
    <name type="scientific">Natranaerovirga pectinivora</name>
    <dbReference type="NCBI Taxonomy" id="682400"/>
    <lineage>
        <taxon>Bacteria</taxon>
        <taxon>Bacillati</taxon>
        <taxon>Bacillota</taxon>
        <taxon>Clostridia</taxon>
        <taxon>Lachnospirales</taxon>
        <taxon>Natranaerovirgaceae</taxon>
        <taxon>Natranaerovirga</taxon>
    </lineage>
</organism>
<keyword evidence="2" id="KW-0975">Bacterial flagellum</keyword>
<keyword evidence="6" id="KW-0282">Flagellum</keyword>
<dbReference type="GO" id="GO:0071978">
    <property type="term" value="P:bacterial-type flagellum-dependent swarming motility"/>
    <property type="evidence" value="ECO:0007669"/>
    <property type="project" value="TreeGrafter"/>
</dbReference>
<evidence type="ECO:0000313" key="6">
    <source>
        <dbReference type="EMBL" id="TCT14006.1"/>
    </source>
</evidence>
<feature type="domain" description="Flagellar basal body rod protein N-terminal" evidence="3">
    <location>
        <begin position="7"/>
        <end position="35"/>
    </location>
</feature>
<feature type="domain" description="Flagellar hook protein FlgE/F/G-like D1" evidence="5">
    <location>
        <begin position="95"/>
        <end position="164"/>
    </location>
</feature>
<evidence type="ECO:0000259" key="5">
    <source>
        <dbReference type="Pfam" id="PF22692"/>
    </source>
</evidence>
<comment type="subcellular location">
    <subcellularLocation>
        <location evidence="2">Bacterial flagellum basal body</location>
    </subcellularLocation>
</comment>
<dbReference type="RefSeq" id="WP_132252889.1">
    <property type="nucleotide sequence ID" value="NZ_SMAL01000007.1"/>
</dbReference>
<accession>A0A4R3MK99</accession>
<keyword evidence="7" id="KW-1185">Reference proteome</keyword>
<comment type="caution">
    <text evidence="6">The sequence shown here is derived from an EMBL/GenBank/DDBJ whole genome shotgun (WGS) entry which is preliminary data.</text>
</comment>
<dbReference type="InterPro" id="IPR053967">
    <property type="entry name" value="LlgE_F_G-like_D1"/>
</dbReference>
<dbReference type="InterPro" id="IPR037925">
    <property type="entry name" value="FlgE/F/G-like"/>
</dbReference>
<feature type="domain" description="Flagellar basal-body/hook protein C-terminal" evidence="4">
    <location>
        <begin position="227"/>
        <end position="269"/>
    </location>
</feature>
<dbReference type="PROSITE" id="PS00588">
    <property type="entry name" value="FLAGELLA_BB_ROD"/>
    <property type="match status" value="1"/>
</dbReference>
<dbReference type="PANTHER" id="PTHR30435:SF19">
    <property type="entry name" value="FLAGELLAR BASAL-BODY ROD PROTEIN FLGG"/>
    <property type="match status" value="1"/>
</dbReference>
<evidence type="ECO:0000259" key="3">
    <source>
        <dbReference type="Pfam" id="PF00460"/>
    </source>
</evidence>
<dbReference type="OrthoDB" id="9800375at2"/>
<dbReference type="NCBIfam" id="TIGR03506">
    <property type="entry name" value="FlgEFG_subfam"/>
    <property type="match status" value="1"/>
</dbReference>
<dbReference type="SUPFAM" id="SSF117143">
    <property type="entry name" value="Flagellar hook protein flgE"/>
    <property type="match status" value="1"/>
</dbReference>
<dbReference type="Pfam" id="PF06429">
    <property type="entry name" value="Flg_bbr_C"/>
    <property type="match status" value="1"/>
</dbReference>
<dbReference type="InterPro" id="IPR010930">
    <property type="entry name" value="Flg_bb/hook_C_dom"/>
</dbReference>
<reference evidence="6 7" key="1">
    <citation type="submission" date="2019-03" db="EMBL/GenBank/DDBJ databases">
        <title>Genomic Encyclopedia of Type Strains, Phase IV (KMG-IV): sequencing the most valuable type-strain genomes for metagenomic binning, comparative biology and taxonomic classification.</title>
        <authorList>
            <person name="Goeker M."/>
        </authorList>
    </citation>
    <scope>NUCLEOTIDE SEQUENCE [LARGE SCALE GENOMIC DNA]</scope>
    <source>
        <strain evidence="6 7">DSM 24629</strain>
    </source>
</reference>
<evidence type="ECO:0000256" key="2">
    <source>
        <dbReference type="RuleBase" id="RU362116"/>
    </source>
</evidence>
<dbReference type="InterPro" id="IPR019776">
    <property type="entry name" value="Flagellar_basal_body_rod_CS"/>
</dbReference>
<evidence type="ECO:0000256" key="1">
    <source>
        <dbReference type="ARBA" id="ARBA00009677"/>
    </source>
</evidence>
<comment type="similarity">
    <text evidence="1 2">Belongs to the flagella basal body rod proteins family.</text>
</comment>
<protein>
    <submittedName>
        <fullName evidence="6">Flagellar basal-body rod protein FlgG</fullName>
    </submittedName>
</protein>
<keyword evidence="6" id="KW-0969">Cilium</keyword>
<evidence type="ECO:0000313" key="7">
    <source>
        <dbReference type="Proteomes" id="UP000294902"/>
    </source>
</evidence>
<dbReference type="Proteomes" id="UP000294902">
    <property type="component" value="Unassembled WGS sequence"/>
</dbReference>
<dbReference type="AlphaFoldDB" id="A0A4R3MK99"/>
<evidence type="ECO:0000259" key="4">
    <source>
        <dbReference type="Pfam" id="PF06429"/>
    </source>
</evidence>
<dbReference type="GO" id="GO:0009425">
    <property type="term" value="C:bacterial-type flagellum basal body"/>
    <property type="evidence" value="ECO:0007669"/>
    <property type="project" value="UniProtKB-SubCell"/>
</dbReference>
<name>A0A4R3MK99_9FIRM</name>